<gene>
    <name evidence="1" type="ORF">GCM10010964_43400</name>
</gene>
<evidence type="ECO:0000313" key="1">
    <source>
        <dbReference type="EMBL" id="GGG51504.1"/>
    </source>
</evidence>
<accession>A0A8J3EEC3</accession>
<dbReference type="EMBL" id="BMKS01000025">
    <property type="protein sequence ID" value="GGG51504.1"/>
    <property type="molecule type" value="Genomic_DNA"/>
</dbReference>
<dbReference type="AlphaFoldDB" id="A0A8J3EEC3"/>
<sequence length="132" mass="14173">MRAKGLAQCAKGVAMSATAELTIAELRGIVARAVEPHRDRGLKHAWHMAARQLGITARRVRAYLAGEVRSVTAWEAEQLRAREAEILAQEEQRTLARLAAVRARLAAIRGDDDPTIGGGARSGAEGIPCVAR</sequence>
<organism evidence="1 2">
    <name type="scientific">Caldovatus sediminis</name>
    <dbReference type="NCBI Taxonomy" id="2041189"/>
    <lineage>
        <taxon>Bacteria</taxon>
        <taxon>Pseudomonadati</taxon>
        <taxon>Pseudomonadota</taxon>
        <taxon>Alphaproteobacteria</taxon>
        <taxon>Acetobacterales</taxon>
        <taxon>Roseomonadaceae</taxon>
        <taxon>Caldovatus</taxon>
    </lineage>
</organism>
<dbReference type="Proteomes" id="UP000597507">
    <property type="component" value="Unassembled WGS sequence"/>
</dbReference>
<keyword evidence="2" id="KW-1185">Reference proteome</keyword>
<dbReference type="RefSeq" id="WP_188904134.1">
    <property type="nucleotide sequence ID" value="NZ_BMKS01000025.1"/>
</dbReference>
<name>A0A8J3EEC3_9PROT</name>
<protein>
    <submittedName>
        <fullName evidence="1">Uncharacterized protein</fullName>
    </submittedName>
</protein>
<evidence type="ECO:0000313" key="2">
    <source>
        <dbReference type="Proteomes" id="UP000597507"/>
    </source>
</evidence>
<proteinExistence type="predicted"/>
<reference evidence="1 2" key="1">
    <citation type="journal article" date="2014" name="Int. J. Syst. Evol. Microbiol.">
        <title>Complete genome sequence of Corynebacterium casei LMG S-19264T (=DSM 44701T), isolated from a smear-ripened cheese.</title>
        <authorList>
            <consortium name="US DOE Joint Genome Institute (JGI-PGF)"/>
            <person name="Walter F."/>
            <person name="Albersmeier A."/>
            <person name="Kalinowski J."/>
            <person name="Ruckert C."/>
        </authorList>
    </citation>
    <scope>NUCLEOTIDE SEQUENCE [LARGE SCALE GENOMIC DNA]</scope>
    <source>
        <strain evidence="1 2">CGMCC 1.16330</strain>
    </source>
</reference>
<comment type="caution">
    <text evidence="1">The sequence shown here is derived from an EMBL/GenBank/DDBJ whole genome shotgun (WGS) entry which is preliminary data.</text>
</comment>